<dbReference type="Gene3D" id="3.50.50.60">
    <property type="entry name" value="FAD/NAD(P)-binding domain"/>
    <property type="match status" value="1"/>
</dbReference>
<dbReference type="Proteomes" id="UP000642265">
    <property type="component" value="Unassembled WGS sequence"/>
</dbReference>
<keyword evidence="3" id="KW-0285">Flavoprotein</keyword>
<comment type="similarity">
    <text evidence="2">Belongs to the GMC oxidoreductase family.</text>
</comment>
<dbReference type="Pfam" id="PF00732">
    <property type="entry name" value="GMC_oxred_N"/>
    <property type="match status" value="1"/>
</dbReference>
<evidence type="ECO:0000256" key="2">
    <source>
        <dbReference type="ARBA" id="ARBA00010790"/>
    </source>
</evidence>
<feature type="binding site" evidence="5">
    <location>
        <position position="82"/>
    </location>
    <ligand>
        <name>FAD</name>
        <dbReference type="ChEBI" id="CHEBI:57692"/>
    </ligand>
</feature>
<keyword evidence="4 5" id="KW-0274">FAD</keyword>
<dbReference type="PANTHER" id="PTHR11552">
    <property type="entry name" value="GLUCOSE-METHANOL-CHOLINE GMC OXIDOREDUCTASE"/>
    <property type="match status" value="1"/>
</dbReference>
<sequence>MSSYDYIIIGAGSAGCVLATRLSEDANVSVLLIEAGGGKSLFVDMPAGIRILYTSDRYNWRFWTEPQRHLDNRRIYIPRGRVIGGSSSINSMIAIRCNPWDYDSWASRGMPKWSFSAMLPYLRRIEDASLVVQPDNGTRGHSGPIKLSFGPRRSTTQAFVDSLVAAGLPENNGFNGSSQIGAGFYELTIAHGKRSGAFKYLERAKGRPNLTILPNCHVRRINVEGGSASGVIVVQNGRERTINCDREVLLTAGAIGSPQLLMLSGIGPADHMRSLGIKPVHHLPGVGENLQDHLDCAVRFEASQPTTLTPYMGLLKGGMAGARYILKGDGPAASQAVEAGAFWGPDRSSPLPEWQAHFANVLRNPPPGERIAHGFAVRVCQLRPQSRGTVRLRSGDPAIPPAIDPRLGSEHADLASLRDGVRDMCDMMMCGPLKNFVKRPIDAEAFGNLSSLETFVRARAETVYHPVGTCRMGADDASVVDPSMKVRGLDGLRVVDGSVMPTLLSGNTNLPIMAMAEKIADELIHGESFSPEYPIAGQMLAHDAHGRRPPSS</sequence>
<dbReference type="PANTHER" id="PTHR11552:SF147">
    <property type="entry name" value="CHOLINE DEHYDROGENASE, MITOCHONDRIAL"/>
    <property type="match status" value="1"/>
</dbReference>
<proteinExistence type="inferred from homology"/>
<dbReference type="RefSeq" id="WP_077548353.1">
    <property type="nucleotide sequence ID" value="NZ_KK073949.1"/>
</dbReference>
<dbReference type="AlphaFoldDB" id="A0A011STS6"/>
<evidence type="ECO:0000256" key="3">
    <source>
        <dbReference type="ARBA" id="ARBA00022630"/>
    </source>
</evidence>
<gene>
    <name evidence="6" type="ORF">IH622_17755</name>
</gene>
<dbReference type="InterPro" id="IPR012132">
    <property type="entry name" value="GMC_OxRdtase"/>
</dbReference>
<dbReference type="GO" id="GO:0050660">
    <property type="term" value="F:flavin adenine dinucleotide binding"/>
    <property type="evidence" value="ECO:0007669"/>
    <property type="project" value="InterPro"/>
</dbReference>
<protein>
    <submittedName>
        <fullName evidence="6">GMC family oxidoreductase N-terminal domain-containing protein</fullName>
    </submittedName>
</protein>
<dbReference type="InterPro" id="IPR000172">
    <property type="entry name" value="GMC_OxRdtase_N"/>
</dbReference>
<feature type="binding site" evidence="5">
    <location>
        <position position="497"/>
    </location>
    <ligand>
        <name>FAD</name>
        <dbReference type="ChEBI" id="CHEBI:57692"/>
    </ligand>
</feature>
<evidence type="ECO:0000256" key="4">
    <source>
        <dbReference type="ARBA" id="ARBA00022827"/>
    </source>
</evidence>
<comment type="caution">
    <text evidence="6">The sequence shown here is derived from an EMBL/GenBank/DDBJ whole genome shotgun (WGS) entry which is preliminary data.</text>
</comment>
<dbReference type="SUPFAM" id="SSF51905">
    <property type="entry name" value="FAD/NAD(P)-binding domain"/>
    <property type="match status" value="1"/>
</dbReference>
<dbReference type="SUPFAM" id="SSF54373">
    <property type="entry name" value="FAD-linked reductases, C-terminal domain"/>
    <property type="match status" value="1"/>
</dbReference>
<dbReference type="EMBL" id="JACZKO010000045">
    <property type="protein sequence ID" value="MBE0562643.1"/>
    <property type="molecule type" value="Genomic_DNA"/>
</dbReference>
<evidence type="ECO:0000256" key="1">
    <source>
        <dbReference type="ARBA" id="ARBA00001974"/>
    </source>
</evidence>
<dbReference type="InterPro" id="IPR036188">
    <property type="entry name" value="FAD/NAD-bd_sf"/>
</dbReference>
<evidence type="ECO:0000256" key="5">
    <source>
        <dbReference type="PIRSR" id="PIRSR000137-2"/>
    </source>
</evidence>
<dbReference type="InterPro" id="IPR007867">
    <property type="entry name" value="GMC_OxRtase_C"/>
</dbReference>
<evidence type="ECO:0000313" key="6">
    <source>
        <dbReference type="EMBL" id="MBE0562643.1"/>
    </source>
</evidence>
<reference evidence="6" key="1">
    <citation type="submission" date="2020-09" db="EMBL/GenBank/DDBJ databases">
        <authorList>
            <person name="Dalcin Martins P."/>
        </authorList>
    </citation>
    <scope>NUCLEOTIDE SEQUENCE</scope>
    <source>
        <strain evidence="6">MAG47</strain>
    </source>
</reference>
<comment type="cofactor">
    <cofactor evidence="1 5">
        <name>FAD</name>
        <dbReference type="ChEBI" id="CHEBI:57692"/>
    </cofactor>
</comment>
<dbReference type="Gene3D" id="3.30.410.40">
    <property type="match status" value="1"/>
</dbReference>
<organism evidence="6 7">
    <name type="scientific">Brucella anthropi</name>
    <name type="common">Ochrobactrum anthropi</name>
    <dbReference type="NCBI Taxonomy" id="529"/>
    <lineage>
        <taxon>Bacteria</taxon>
        <taxon>Pseudomonadati</taxon>
        <taxon>Pseudomonadota</taxon>
        <taxon>Alphaproteobacteria</taxon>
        <taxon>Hyphomicrobiales</taxon>
        <taxon>Brucellaceae</taxon>
        <taxon>Brucella/Ochrobactrum group</taxon>
        <taxon>Brucella</taxon>
    </lineage>
</organism>
<dbReference type="Pfam" id="PF05199">
    <property type="entry name" value="GMC_oxred_C"/>
    <property type="match status" value="1"/>
</dbReference>
<reference evidence="6" key="2">
    <citation type="submission" date="2020-10" db="EMBL/GenBank/DDBJ databases">
        <title>Enrichment of novel Verrucomicrobia, Bacteroidetes and Krumholzibacteria in an oxygen-limited, methane- and iron-fed bioreactor inoculated with Bothnian Sea sediments.</title>
        <authorList>
            <person name="Martins P.D."/>
            <person name="de Jong A."/>
            <person name="Lenstra W.K."/>
            <person name="van Helmond N.A.G.M."/>
            <person name="Slomp C.P."/>
            <person name="Jetten M.S.M."/>
            <person name="Welte C.U."/>
            <person name="Rasigraf O."/>
        </authorList>
    </citation>
    <scope>NUCLEOTIDE SEQUENCE</scope>
    <source>
        <strain evidence="6">MAG47</strain>
    </source>
</reference>
<dbReference type="PROSITE" id="PS00624">
    <property type="entry name" value="GMC_OXRED_2"/>
    <property type="match status" value="1"/>
</dbReference>
<name>A0A011STS6_BRUAN</name>
<dbReference type="PIRSF" id="PIRSF000137">
    <property type="entry name" value="Alcohol_oxidase"/>
    <property type="match status" value="1"/>
</dbReference>
<accession>A0A011STS6</accession>
<feature type="binding site" evidence="5">
    <location>
        <position position="218"/>
    </location>
    <ligand>
        <name>FAD</name>
        <dbReference type="ChEBI" id="CHEBI:57692"/>
    </ligand>
</feature>
<evidence type="ECO:0000313" key="7">
    <source>
        <dbReference type="Proteomes" id="UP000642265"/>
    </source>
</evidence>
<dbReference type="GO" id="GO:0016614">
    <property type="term" value="F:oxidoreductase activity, acting on CH-OH group of donors"/>
    <property type="evidence" value="ECO:0007669"/>
    <property type="project" value="InterPro"/>
</dbReference>